<name>A0A2K8Z1F5_9BACT</name>
<dbReference type="KEGG" id="spir:CWM47_18715"/>
<evidence type="ECO:0000256" key="1">
    <source>
        <dbReference type="SAM" id="SignalP"/>
    </source>
</evidence>
<proteinExistence type="predicted"/>
<dbReference type="RefSeq" id="WP_100989748.1">
    <property type="nucleotide sequence ID" value="NZ_CP025096.1"/>
</dbReference>
<dbReference type="EMBL" id="CP025096">
    <property type="protein sequence ID" value="AUD03681.1"/>
    <property type="molecule type" value="Genomic_DNA"/>
</dbReference>
<evidence type="ECO:0000313" key="2">
    <source>
        <dbReference type="EMBL" id="AUD03681.1"/>
    </source>
</evidence>
<sequence length="237" mass="26421">MKTTFFSLKALLKSVLIVGLATPAFSQETGHFTRANTVHGGYWNLKTNTDIHGTLVRFYNSDSQLVYQESMPNRFIKLSPKNIRRLDEALNRLTANQLVATTVRTASLPYVEQERPVSRRAETPTSLNPAELAFGVQLYTPAGKPAVHVVLANPTLDRLTITVLSAEKTVVYEHVTHLSASRHHLNFGEMPPGTYQIRVKSSTQEYQQPVTLVYGQRDAVVQINRPDSAPTLAISHK</sequence>
<evidence type="ECO:0000313" key="3">
    <source>
        <dbReference type="Proteomes" id="UP000232883"/>
    </source>
</evidence>
<organism evidence="2 3">
    <name type="scientific">Spirosoma pollinicola</name>
    <dbReference type="NCBI Taxonomy" id="2057025"/>
    <lineage>
        <taxon>Bacteria</taxon>
        <taxon>Pseudomonadati</taxon>
        <taxon>Bacteroidota</taxon>
        <taxon>Cytophagia</taxon>
        <taxon>Cytophagales</taxon>
        <taxon>Cytophagaceae</taxon>
        <taxon>Spirosoma</taxon>
    </lineage>
</organism>
<accession>A0A2K8Z1F5</accession>
<gene>
    <name evidence="2" type="ORF">CWM47_18715</name>
</gene>
<dbReference type="AlphaFoldDB" id="A0A2K8Z1F5"/>
<feature type="signal peptide" evidence="1">
    <location>
        <begin position="1"/>
        <end position="26"/>
    </location>
</feature>
<reference evidence="2 3" key="1">
    <citation type="submission" date="2017-11" db="EMBL/GenBank/DDBJ databases">
        <title>Taxonomic description and genome sequences of Spirosoma HA7 sp. nov., isolated from pollen microhabitat of Corylus avellana.</title>
        <authorList>
            <person name="Ambika Manirajan B."/>
            <person name="Suarez C."/>
            <person name="Ratering S."/>
            <person name="Geissler-Plaum R."/>
            <person name="Cardinale M."/>
            <person name="Sylvia S."/>
        </authorList>
    </citation>
    <scope>NUCLEOTIDE SEQUENCE [LARGE SCALE GENOMIC DNA]</scope>
    <source>
        <strain evidence="2 3">HA7</strain>
    </source>
</reference>
<keyword evidence="1" id="KW-0732">Signal</keyword>
<protein>
    <submittedName>
        <fullName evidence="2">Uncharacterized protein</fullName>
    </submittedName>
</protein>
<dbReference type="Proteomes" id="UP000232883">
    <property type="component" value="Chromosome"/>
</dbReference>
<feature type="chain" id="PRO_5014920799" evidence="1">
    <location>
        <begin position="27"/>
        <end position="237"/>
    </location>
</feature>
<keyword evidence="3" id="KW-1185">Reference proteome</keyword>
<dbReference type="OrthoDB" id="961428at2"/>